<evidence type="ECO:0000256" key="2">
    <source>
        <dbReference type="ARBA" id="ARBA00022737"/>
    </source>
</evidence>
<evidence type="ECO:0000256" key="6">
    <source>
        <dbReference type="PIRSR" id="PIRSR004692-3"/>
    </source>
</evidence>
<proteinExistence type="inferred from homology"/>
<keyword evidence="3 7" id="KW-0129">CBS domain</keyword>
<organism evidence="10 11">
    <name type="scientific">Deefgea piscis</name>
    <dbReference type="NCBI Taxonomy" id="2739061"/>
    <lineage>
        <taxon>Bacteria</taxon>
        <taxon>Pseudomonadati</taxon>
        <taxon>Pseudomonadota</taxon>
        <taxon>Betaproteobacteria</taxon>
        <taxon>Neisseriales</taxon>
        <taxon>Chitinibacteraceae</taxon>
        <taxon>Deefgea</taxon>
    </lineage>
</organism>
<dbReference type="InterPro" id="IPR001347">
    <property type="entry name" value="SIS_dom"/>
</dbReference>
<dbReference type="Gene3D" id="3.40.50.10490">
    <property type="entry name" value="Glucose-6-phosphate isomerase like protein, domain 1"/>
    <property type="match status" value="1"/>
</dbReference>
<feature type="site" description="Catalytically relevant" evidence="6">
    <location>
        <position position="54"/>
    </location>
</feature>
<keyword evidence="5" id="KW-0479">Metal-binding</keyword>
<dbReference type="PROSITE" id="PS51371">
    <property type="entry name" value="CBS"/>
    <property type="match status" value="2"/>
</dbReference>
<evidence type="ECO:0000256" key="1">
    <source>
        <dbReference type="ARBA" id="ARBA00008165"/>
    </source>
</evidence>
<feature type="domain" description="SIS" evidence="9">
    <location>
        <begin position="35"/>
        <end position="181"/>
    </location>
</feature>
<keyword evidence="2" id="KW-0677">Repeat</keyword>
<dbReference type="NCBIfam" id="TIGR00393">
    <property type="entry name" value="kpsF"/>
    <property type="match status" value="1"/>
</dbReference>
<dbReference type="GO" id="GO:0019146">
    <property type="term" value="F:arabinose-5-phosphate isomerase activity"/>
    <property type="evidence" value="ECO:0007669"/>
    <property type="project" value="UniProtKB-ARBA"/>
</dbReference>
<evidence type="ECO:0000256" key="4">
    <source>
        <dbReference type="PIRNR" id="PIRNR004692"/>
    </source>
</evidence>
<feature type="binding site" evidence="5">
    <location>
        <position position="77"/>
    </location>
    <ligand>
        <name>Zn(2+)</name>
        <dbReference type="ChEBI" id="CHEBI:29105"/>
    </ligand>
</feature>
<dbReference type="Pfam" id="PF00571">
    <property type="entry name" value="CBS"/>
    <property type="match status" value="2"/>
</dbReference>
<keyword evidence="10" id="KW-0413">Isomerase</keyword>
<dbReference type="EMBL" id="CP054143">
    <property type="protein sequence ID" value="QKJ66123.1"/>
    <property type="molecule type" value="Genomic_DNA"/>
</dbReference>
<dbReference type="InterPro" id="IPR004800">
    <property type="entry name" value="KdsD/KpsF-type"/>
</dbReference>
<dbReference type="InterPro" id="IPR046342">
    <property type="entry name" value="CBS_dom_sf"/>
</dbReference>
<dbReference type="InterPro" id="IPR035474">
    <property type="entry name" value="SIS_Kpsf"/>
</dbReference>
<evidence type="ECO:0000259" key="9">
    <source>
        <dbReference type="PROSITE" id="PS51464"/>
    </source>
</evidence>
<dbReference type="PANTHER" id="PTHR42745">
    <property type="match status" value="1"/>
</dbReference>
<dbReference type="GO" id="GO:0097367">
    <property type="term" value="F:carbohydrate derivative binding"/>
    <property type="evidence" value="ECO:0007669"/>
    <property type="project" value="InterPro"/>
</dbReference>
<comment type="similarity">
    <text evidence="1 4">Belongs to the SIS family. GutQ/KpsF subfamily.</text>
</comment>
<dbReference type="PROSITE" id="PS51464">
    <property type="entry name" value="SIS"/>
    <property type="match status" value="1"/>
</dbReference>
<dbReference type="GO" id="GO:0005975">
    <property type="term" value="P:carbohydrate metabolic process"/>
    <property type="evidence" value="ECO:0007669"/>
    <property type="project" value="InterPro"/>
</dbReference>
<evidence type="ECO:0000259" key="8">
    <source>
        <dbReference type="PROSITE" id="PS51371"/>
    </source>
</evidence>
<feature type="site" description="Catalytically relevant" evidence="6">
    <location>
        <position position="147"/>
    </location>
</feature>
<dbReference type="Pfam" id="PF01380">
    <property type="entry name" value="SIS"/>
    <property type="match status" value="1"/>
</dbReference>
<dbReference type="PANTHER" id="PTHR42745:SF1">
    <property type="entry name" value="ARABINOSE 5-PHOSPHATE ISOMERASE KDSD"/>
    <property type="match status" value="1"/>
</dbReference>
<accession>A0A6M8SM00</accession>
<feature type="site" description="Catalytically relevant" evidence="6">
    <location>
        <position position="106"/>
    </location>
</feature>
<dbReference type="InterPro" id="IPR000644">
    <property type="entry name" value="CBS_dom"/>
</dbReference>
<dbReference type="RefSeq" id="WP_173532627.1">
    <property type="nucleotide sequence ID" value="NZ_CP054143.1"/>
</dbReference>
<dbReference type="Gene3D" id="3.10.580.10">
    <property type="entry name" value="CBS-domain"/>
    <property type="match status" value="1"/>
</dbReference>
<dbReference type="KEGG" id="dee:HQN60_05010"/>
<sequence>MNDSVNVLTLARQVVAAEVSELEKMAERLDHHFSVATEMICAATGRVVVVGMGKSGIIGKKIAATLASTGTTAFFVHPGEAFHGDLGMIRPTDVVIMISNSGETEELLRILPFLQYQQNQIIAMTGGVNSTLAKHAHAVLDVGVESEACNNNLAPTSSTTAALVMGDALAVALSTMKRFKVEDFARFHPGGSLGRRLLTRVADVMHKTNLPICSPNTAMRDAVHTLSAGRLGMALVMDAGKLIGVITDGDVRRAFGAYPDLNALVVSQIMSKNPRVIGQNETFAFAEEYMQSKKLSTLVVMDSDEQVVGILQIYDFV</sequence>
<evidence type="ECO:0000256" key="3">
    <source>
        <dbReference type="ARBA" id="ARBA00023122"/>
    </source>
</evidence>
<dbReference type="SUPFAM" id="SSF53697">
    <property type="entry name" value="SIS domain"/>
    <property type="match status" value="1"/>
</dbReference>
<feature type="site" description="Catalytically relevant" evidence="6">
    <location>
        <position position="188"/>
    </location>
</feature>
<dbReference type="CDD" id="cd04604">
    <property type="entry name" value="CBS_pair_SIS_assoc"/>
    <property type="match status" value="1"/>
</dbReference>
<dbReference type="CDD" id="cd05014">
    <property type="entry name" value="SIS_Kpsf"/>
    <property type="match status" value="1"/>
</dbReference>
<evidence type="ECO:0000313" key="11">
    <source>
        <dbReference type="Proteomes" id="UP000504844"/>
    </source>
</evidence>
<evidence type="ECO:0000313" key="10">
    <source>
        <dbReference type="EMBL" id="QKJ66123.1"/>
    </source>
</evidence>
<dbReference type="Proteomes" id="UP000504844">
    <property type="component" value="Chromosome"/>
</dbReference>
<dbReference type="AlphaFoldDB" id="A0A6M8SM00"/>
<dbReference type="InterPro" id="IPR050986">
    <property type="entry name" value="GutQ/KpsF_isomerases"/>
</dbReference>
<dbReference type="GO" id="GO:1901135">
    <property type="term" value="P:carbohydrate derivative metabolic process"/>
    <property type="evidence" value="ECO:0007669"/>
    <property type="project" value="InterPro"/>
</dbReference>
<reference evidence="10 11" key="1">
    <citation type="submission" date="2020-05" db="EMBL/GenBank/DDBJ databases">
        <title>Complete genome sequence of Deefgea sp. D17.</title>
        <authorList>
            <person name="Bae J.-W."/>
            <person name="Han J.E."/>
        </authorList>
    </citation>
    <scope>NUCLEOTIDE SEQUENCE [LARGE SCALE GENOMIC DNA]</scope>
    <source>
        <strain evidence="10 11">D17</strain>
    </source>
</reference>
<dbReference type="SMART" id="SM00116">
    <property type="entry name" value="CBS"/>
    <property type="match status" value="2"/>
</dbReference>
<feature type="domain" description="CBS" evidence="8">
    <location>
        <begin position="205"/>
        <end position="264"/>
    </location>
</feature>
<keyword evidence="5" id="KW-0862">Zinc</keyword>
<evidence type="ECO:0000256" key="7">
    <source>
        <dbReference type="PROSITE-ProRule" id="PRU00703"/>
    </source>
</evidence>
<evidence type="ECO:0000256" key="5">
    <source>
        <dbReference type="PIRSR" id="PIRSR004692-2"/>
    </source>
</evidence>
<protein>
    <submittedName>
        <fullName evidence="10">KpsF/GutQ family sugar-phosphate isomerase</fullName>
    </submittedName>
</protein>
<dbReference type="InterPro" id="IPR046348">
    <property type="entry name" value="SIS_dom_sf"/>
</dbReference>
<keyword evidence="11" id="KW-1185">Reference proteome</keyword>
<gene>
    <name evidence="10" type="ORF">HQN60_05010</name>
</gene>
<feature type="domain" description="CBS" evidence="8">
    <location>
        <begin position="270"/>
        <end position="317"/>
    </location>
</feature>
<dbReference type="FunFam" id="3.40.50.10490:FF:000011">
    <property type="entry name" value="Arabinose 5-phosphate isomerase"/>
    <property type="match status" value="1"/>
</dbReference>
<dbReference type="GO" id="GO:0046872">
    <property type="term" value="F:metal ion binding"/>
    <property type="evidence" value="ECO:0007669"/>
    <property type="project" value="UniProtKB-KW"/>
</dbReference>
<name>A0A6M8SM00_9NEIS</name>
<dbReference type="PIRSF" id="PIRSF004692">
    <property type="entry name" value="KdsD_KpsF"/>
    <property type="match status" value="1"/>
</dbReference>